<dbReference type="InterPro" id="IPR007867">
    <property type="entry name" value="GMC_OxRtase_C"/>
</dbReference>
<protein>
    <submittedName>
        <fullName evidence="7">GMC family oxidoreductase N-terminal domain-containing protein</fullName>
    </submittedName>
</protein>
<keyword evidence="3" id="KW-0285">Flavoprotein</keyword>
<evidence type="ECO:0000256" key="4">
    <source>
        <dbReference type="ARBA" id="ARBA00022827"/>
    </source>
</evidence>
<reference evidence="7" key="1">
    <citation type="submission" date="2021-02" db="EMBL/GenBank/DDBJ databases">
        <title>Rhodobacter shimadae sp. nov., an aerobic anoxygenic phototrophic bacterium isolated from a hot spring.</title>
        <authorList>
            <person name="Muramatsu S."/>
            <person name="Haruta S."/>
            <person name="Hirose S."/>
            <person name="Hanada S."/>
        </authorList>
    </citation>
    <scope>NUCLEOTIDE SEQUENCE</scope>
    <source>
        <strain evidence="7">N10</strain>
    </source>
</reference>
<gene>
    <name evidence="7" type="ORF">JO391_11075</name>
</gene>
<dbReference type="AlphaFoldDB" id="A0A8G0ZUJ5"/>
<comment type="similarity">
    <text evidence="2">Belongs to the GMC oxidoreductase family.</text>
</comment>
<dbReference type="KEGG" id="nsm:JO391_11075"/>
<comment type="cofactor">
    <cofactor evidence="1 5">
        <name>FAD</name>
        <dbReference type="ChEBI" id="CHEBI:57692"/>
    </cofactor>
</comment>
<dbReference type="PROSITE" id="PS00624">
    <property type="entry name" value="GMC_OXRED_2"/>
    <property type="match status" value="1"/>
</dbReference>
<evidence type="ECO:0000259" key="6">
    <source>
        <dbReference type="PROSITE" id="PS00624"/>
    </source>
</evidence>
<keyword evidence="4 5" id="KW-0274">FAD</keyword>
<dbReference type="SUPFAM" id="SSF51905">
    <property type="entry name" value="FAD/NAD(P)-binding domain"/>
    <property type="match status" value="1"/>
</dbReference>
<dbReference type="Pfam" id="PF05199">
    <property type="entry name" value="GMC_oxred_C"/>
    <property type="match status" value="1"/>
</dbReference>
<proteinExistence type="inferred from homology"/>
<dbReference type="Proteomes" id="UP000826300">
    <property type="component" value="Chromosome"/>
</dbReference>
<evidence type="ECO:0000256" key="3">
    <source>
        <dbReference type="ARBA" id="ARBA00022630"/>
    </source>
</evidence>
<name>A0A8G0ZUJ5_9RHOB</name>
<feature type="domain" description="Glucose-methanol-choline oxidoreductase N-terminal" evidence="6">
    <location>
        <begin position="250"/>
        <end position="264"/>
    </location>
</feature>
<evidence type="ECO:0000256" key="5">
    <source>
        <dbReference type="PIRSR" id="PIRSR000137-2"/>
    </source>
</evidence>
<dbReference type="GO" id="GO:0016614">
    <property type="term" value="F:oxidoreductase activity, acting on CH-OH group of donors"/>
    <property type="evidence" value="ECO:0007669"/>
    <property type="project" value="InterPro"/>
</dbReference>
<evidence type="ECO:0000313" key="7">
    <source>
        <dbReference type="EMBL" id="QYZ68334.1"/>
    </source>
</evidence>
<dbReference type="PANTHER" id="PTHR11552:SF147">
    <property type="entry name" value="CHOLINE DEHYDROGENASE, MITOCHONDRIAL"/>
    <property type="match status" value="1"/>
</dbReference>
<evidence type="ECO:0000256" key="1">
    <source>
        <dbReference type="ARBA" id="ARBA00001974"/>
    </source>
</evidence>
<dbReference type="EMBL" id="CP069370">
    <property type="protein sequence ID" value="QYZ68334.1"/>
    <property type="molecule type" value="Genomic_DNA"/>
</dbReference>
<dbReference type="Pfam" id="PF00732">
    <property type="entry name" value="GMC_oxred_N"/>
    <property type="match status" value="1"/>
</dbReference>
<sequence length="527" mass="56308">MEHDIIIVGAGSAGCVLANRLSADPTRRVCLIEAGPKDRNPLIHIPLGLALLARSRRVNWGYATEPEPALAGRRLYWPRGMTLGGSSSINAMIYMRGHPEDYRGWGRAAGPMWDWPRMRELFLRLEDNGAIADGHHGVGGPLSVQDLRAPNPLSRAFVEAAGAVGLPVLGEFNGAAQEGAALYQVTQKNGQRFSAARAFLEPVRGRRNLEVLTGAQVERVLFEGRRAVAVRLAGRDLRLRPGGEVVLCGGAVNSPQLLMLSGIGPGAELSRMGIAVLADRAEVGANLADHLDVTVMAKDQGRVAIGVAPAFLPRLVRAGWAYGRRREGELTSNVAEAGAFARSDAGRDRPNLQFHFLPAYLRDHGRQTSWGFGVTLHVCDLLPKSRGRIGLASPDPRAAARIEAGYLSAPEDEGVLLAGVRMARRILAAAPLAGMLAGEVSPGPQAQSDAALMDHIRRQAETIYHPVGSCRMGLDDGSVVDEAARVRGVEGLRVVDASIMPAIIAGNTNAPVMAMAENVAEMMLRRD</sequence>
<dbReference type="InterPro" id="IPR036188">
    <property type="entry name" value="FAD/NAD-bd_sf"/>
</dbReference>
<dbReference type="InterPro" id="IPR000172">
    <property type="entry name" value="GMC_OxRdtase_N"/>
</dbReference>
<accession>A0A8G0ZUJ5</accession>
<feature type="binding site" evidence="5">
    <location>
        <position position="217"/>
    </location>
    <ligand>
        <name>FAD</name>
        <dbReference type="ChEBI" id="CHEBI:57692"/>
    </ligand>
</feature>
<dbReference type="PIRSF" id="PIRSF000137">
    <property type="entry name" value="Alcohol_oxidase"/>
    <property type="match status" value="1"/>
</dbReference>
<dbReference type="Gene3D" id="3.50.50.60">
    <property type="entry name" value="FAD/NAD(P)-binding domain"/>
    <property type="match status" value="1"/>
</dbReference>
<evidence type="ECO:0000313" key="8">
    <source>
        <dbReference type="Proteomes" id="UP000826300"/>
    </source>
</evidence>
<dbReference type="InterPro" id="IPR012132">
    <property type="entry name" value="GMC_OxRdtase"/>
</dbReference>
<dbReference type="RefSeq" id="WP_220660558.1">
    <property type="nucleotide sequence ID" value="NZ_CP069370.1"/>
</dbReference>
<dbReference type="PANTHER" id="PTHR11552">
    <property type="entry name" value="GLUCOSE-METHANOL-CHOLINE GMC OXIDOREDUCTASE"/>
    <property type="match status" value="1"/>
</dbReference>
<evidence type="ECO:0000256" key="2">
    <source>
        <dbReference type="ARBA" id="ARBA00010790"/>
    </source>
</evidence>
<dbReference type="GO" id="GO:0050660">
    <property type="term" value="F:flavin adenine dinucleotide binding"/>
    <property type="evidence" value="ECO:0007669"/>
    <property type="project" value="InterPro"/>
</dbReference>
<dbReference type="Gene3D" id="3.30.560.10">
    <property type="entry name" value="Glucose Oxidase, domain 3"/>
    <property type="match status" value="1"/>
</dbReference>
<dbReference type="SUPFAM" id="SSF54373">
    <property type="entry name" value="FAD-linked reductases, C-terminal domain"/>
    <property type="match status" value="1"/>
</dbReference>
<organism evidence="7 8">
    <name type="scientific">Neotabrizicola shimadae</name>
    <dbReference type="NCBI Taxonomy" id="2807096"/>
    <lineage>
        <taxon>Bacteria</taxon>
        <taxon>Pseudomonadati</taxon>
        <taxon>Pseudomonadota</taxon>
        <taxon>Alphaproteobacteria</taxon>
        <taxon>Rhodobacterales</taxon>
        <taxon>Paracoccaceae</taxon>
        <taxon>Neotabrizicola</taxon>
    </lineage>
</organism>
<keyword evidence="8" id="KW-1185">Reference proteome</keyword>